<comment type="subunit">
    <text evidence="3">Heterooctamer of two A chains, two B chains, two C chains and two D chains.</text>
</comment>
<feature type="transmembrane region" description="Helical" evidence="17">
    <location>
        <begin position="54"/>
        <end position="75"/>
    </location>
</feature>
<keyword evidence="19" id="KW-1185">Reference proteome</keyword>
<evidence type="ECO:0000313" key="18">
    <source>
        <dbReference type="EMBL" id="GLR47769.1"/>
    </source>
</evidence>
<evidence type="ECO:0000256" key="6">
    <source>
        <dbReference type="ARBA" id="ARBA00022475"/>
    </source>
</evidence>
<organism evidence="18 19">
    <name type="scientific">Sphingomonas astaxanthinifaciens DSM 22298</name>
    <dbReference type="NCBI Taxonomy" id="1123267"/>
    <lineage>
        <taxon>Bacteria</taxon>
        <taxon>Pseudomonadati</taxon>
        <taxon>Pseudomonadota</taxon>
        <taxon>Alphaproteobacteria</taxon>
        <taxon>Sphingomonadales</taxon>
        <taxon>Sphingomonadaceae</taxon>
        <taxon>Sphingomonas</taxon>
    </lineage>
</organism>
<evidence type="ECO:0000256" key="1">
    <source>
        <dbReference type="ARBA" id="ARBA00004651"/>
    </source>
</evidence>
<comment type="subcellular location">
    <subcellularLocation>
        <location evidence="1">Cell membrane</location>
        <topology evidence="1">Multi-pass membrane protein</topology>
    </subcellularLocation>
</comment>
<evidence type="ECO:0000256" key="5">
    <source>
        <dbReference type="ARBA" id="ARBA00022448"/>
    </source>
</evidence>
<evidence type="ECO:0000256" key="3">
    <source>
        <dbReference type="ARBA" id="ARBA00011700"/>
    </source>
</evidence>
<accession>A0ABQ5ZAG7</accession>
<evidence type="ECO:0000256" key="14">
    <source>
        <dbReference type="ARBA" id="ARBA00030211"/>
    </source>
</evidence>
<dbReference type="InterPro" id="IPR050968">
    <property type="entry name" value="Cytochrome_c_oxidase_bac_sub4"/>
</dbReference>
<feature type="transmembrane region" description="Helical" evidence="17">
    <location>
        <begin position="24"/>
        <end position="42"/>
    </location>
</feature>
<comment type="caution">
    <text evidence="18">The sequence shown here is derived from an EMBL/GenBank/DDBJ whole genome shotgun (WGS) entry which is preliminary data.</text>
</comment>
<keyword evidence="11 17" id="KW-0472">Membrane</keyword>
<evidence type="ECO:0000256" key="7">
    <source>
        <dbReference type="ARBA" id="ARBA00022692"/>
    </source>
</evidence>
<evidence type="ECO:0000313" key="19">
    <source>
        <dbReference type="Proteomes" id="UP001156703"/>
    </source>
</evidence>
<dbReference type="NCBIfam" id="TIGR02847">
    <property type="entry name" value="CyoD"/>
    <property type="match status" value="1"/>
</dbReference>
<keyword evidence="7 17" id="KW-0812">Transmembrane</keyword>
<keyword evidence="5" id="KW-0813">Transport</keyword>
<dbReference type="InterPro" id="IPR005171">
    <property type="entry name" value="Cyt_c_oxidase_su4_prok"/>
</dbReference>
<evidence type="ECO:0000256" key="12">
    <source>
        <dbReference type="ARBA" id="ARBA00025694"/>
    </source>
</evidence>
<keyword evidence="8" id="KW-0249">Electron transport</keyword>
<keyword evidence="9 17" id="KW-1133">Transmembrane helix</keyword>
<evidence type="ECO:0000256" key="13">
    <source>
        <dbReference type="ARBA" id="ARBA00030071"/>
    </source>
</evidence>
<dbReference type="PANTHER" id="PTHR36835:SF1">
    <property type="entry name" value="CYTOCHROME BO(3) UBIQUINOL OXIDASE SUBUNIT 4"/>
    <property type="match status" value="1"/>
</dbReference>
<evidence type="ECO:0000256" key="17">
    <source>
        <dbReference type="SAM" id="Phobius"/>
    </source>
</evidence>
<sequence>MSSSADTDLHAHDDGQTHGTRKSYLIGFALSAVLTIIPFWLVMARPLADPTATAVLVILFAVAQILVHTICFLHVNTTSEGGWTLLAYVFTGVLLVITIAGSLWIMYHLNSNMMPGMMDSGEVAGTP</sequence>
<evidence type="ECO:0000256" key="2">
    <source>
        <dbReference type="ARBA" id="ARBA00008079"/>
    </source>
</evidence>
<keyword evidence="6" id="KW-1003">Cell membrane</keyword>
<dbReference type="Proteomes" id="UP001156703">
    <property type="component" value="Unassembled WGS sequence"/>
</dbReference>
<keyword evidence="10" id="KW-0560">Oxidoreductase</keyword>
<gene>
    <name evidence="18" type="primary">cyoD</name>
    <name evidence="18" type="ORF">GCM10007925_14820</name>
</gene>
<evidence type="ECO:0000256" key="16">
    <source>
        <dbReference type="ARBA" id="ARBA00032185"/>
    </source>
</evidence>
<dbReference type="InterPro" id="IPR014210">
    <property type="entry name" value="Cyt_o_ubiqinol_oxidase_su4"/>
</dbReference>
<evidence type="ECO:0000256" key="11">
    <source>
        <dbReference type="ARBA" id="ARBA00023136"/>
    </source>
</evidence>
<feature type="transmembrane region" description="Helical" evidence="17">
    <location>
        <begin position="87"/>
        <end position="107"/>
    </location>
</feature>
<protein>
    <recommendedName>
        <fullName evidence="4">Cytochrome bo(3) ubiquinol oxidase subunit 4</fullName>
    </recommendedName>
    <alternativeName>
        <fullName evidence="16">Cytochrome o ubiquinol oxidase subunit 4</fullName>
    </alternativeName>
    <alternativeName>
        <fullName evidence="13">Oxidase bo(3) subunit 4</fullName>
    </alternativeName>
    <alternativeName>
        <fullName evidence="14">Ubiquinol oxidase polypeptide IV</fullName>
    </alternativeName>
    <alternativeName>
        <fullName evidence="15">Ubiquinol oxidase subunit 4</fullName>
    </alternativeName>
</protein>
<dbReference type="RefSeq" id="WP_037504406.1">
    <property type="nucleotide sequence ID" value="NZ_BSOO01000013.1"/>
</dbReference>
<evidence type="ECO:0000256" key="9">
    <source>
        <dbReference type="ARBA" id="ARBA00022989"/>
    </source>
</evidence>
<evidence type="ECO:0000256" key="15">
    <source>
        <dbReference type="ARBA" id="ARBA00031887"/>
    </source>
</evidence>
<reference evidence="19" key="1">
    <citation type="journal article" date="2019" name="Int. J. Syst. Evol. Microbiol.">
        <title>The Global Catalogue of Microorganisms (GCM) 10K type strain sequencing project: providing services to taxonomists for standard genome sequencing and annotation.</title>
        <authorList>
            <consortium name="The Broad Institute Genomics Platform"/>
            <consortium name="The Broad Institute Genome Sequencing Center for Infectious Disease"/>
            <person name="Wu L."/>
            <person name="Ma J."/>
        </authorList>
    </citation>
    <scope>NUCLEOTIDE SEQUENCE [LARGE SCALE GENOMIC DNA]</scope>
    <source>
        <strain evidence="19">NBRC 102146</strain>
    </source>
</reference>
<comment type="function">
    <text evidence="12">Cytochrome bo(3) ubiquinol terminal oxidase is the component of the aerobic respiratory chain of E.coli that predominates when cells are grown at high aeration. Has proton pump activity across the membrane in addition to electron transfer, pumping 2 protons/electron.</text>
</comment>
<dbReference type="Pfam" id="PF03626">
    <property type="entry name" value="COX4_pro"/>
    <property type="match status" value="1"/>
</dbReference>
<evidence type="ECO:0000256" key="4">
    <source>
        <dbReference type="ARBA" id="ARBA00014689"/>
    </source>
</evidence>
<dbReference type="PANTHER" id="PTHR36835">
    <property type="entry name" value="CYTOCHROME BO(3) UBIQUINOL OXIDASE SUBUNIT 4"/>
    <property type="match status" value="1"/>
</dbReference>
<evidence type="ECO:0000256" key="10">
    <source>
        <dbReference type="ARBA" id="ARBA00023002"/>
    </source>
</evidence>
<name>A0ABQ5ZAG7_9SPHN</name>
<proteinExistence type="inferred from homology"/>
<comment type="similarity">
    <text evidence="2">Belongs to the cytochrome c oxidase bacterial subunit 4 family.</text>
</comment>
<evidence type="ECO:0000256" key="8">
    <source>
        <dbReference type="ARBA" id="ARBA00022982"/>
    </source>
</evidence>
<dbReference type="EMBL" id="BSOO01000013">
    <property type="protein sequence ID" value="GLR47769.1"/>
    <property type="molecule type" value="Genomic_DNA"/>
</dbReference>